<dbReference type="EMBL" id="KU130129">
    <property type="protein sequence ID" value="AMR57851.1"/>
    <property type="molecule type" value="Genomic_DNA"/>
</dbReference>
<keyword evidence="2" id="KW-1185">Reference proteome</keyword>
<dbReference type="InterPro" id="IPR016177">
    <property type="entry name" value="DNA-bd_dom_sf"/>
</dbReference>
<organism evidence="1 2">
    <name type="scientific">Pseudomonas phage vB_PsyM_KIL4</name>
    <dbReference type="NCBI Taxonomy" id="1777069"/>
    <lineage>
        <taxon>Viruses</taxon>
        <taxon>Duplodnaviria</taxon>
        <taxon>Heunggongvirae</taxon>
        <taxon>Uroviricota</taxon>
        <taxon>Caudoviricetes</taxon>
        <taxon>Vandenendeviridae</taxon>
        <taxon>Gorskivirinae</taxon>
        <taxon>Flaumdravirus</taxon>
        <taxon>Flaumdravirus KIL2</taxon>
    </lineage>
</organism>
<protein>
    <recommendedName>
        <fullName evidence="3">HNH endonuclease</fullName>
    </recommendedName>
</protein>
<sequence>MAGFDTMRASDRVGTTVGRYKILEISNTGGRNFYTVLCSGGHQRVLRCDSLVKNSDKCFDCDVRNEYYKSPTYNSWDAMVQRCTNPSHTAYEKYGGKGITTCDRWNPKMGGNFENFLLDMGERLEGMTLDRYPDKFGNYDIGNCRWASNSDQGYNQKVRETNLSGKTGVHFDENRKKWVAQITFQNQAVPLGRFDLFEDAVQARELAEIKYFGENKQ</sequence>
<name>A0A142IF46_9CAUD</name>
<accession>A0A142IF46</accession>
<dbReference type="GO" id="GO:0003677">
    <property type="term" value="F:DNA binding"/>
    <property type="evidence" value="ECO:0007669"/>
    <property type="project" value="InterPro"/>
</dbReference>
<dbReference type="SUPFAM" id="SSF54171">
    <property type="entry name" value="DNA-binding domain"/>
    <property type="match status" value="1"/>
</dbReference>
<evidence type="ECO:0000313" key="1">
    <source>
        <dbReference type="EMBL" id="AMR57851.1"/>
    </source>
</evidence>
<dbReference type="Proteomes" id="UP000229945">
    <property type="component" value="Segment"/>
</dbReference>
<reference evidence="1 2" key="1">
    <citation type="journal article" date="2016" name="Front. Microbiol.">
        <title>Characterization of Novel Bacteriophages for Biocontrol of Bacterial Blight in Leek Caused by Pseudomonas syringae pv. porri.</title>
        <authorList>
            <person name="Rombouts S."/>
            <person name="Lavigne R."/>
        </authorList>
    </citation>
    <scope>NUCLEOTIDE SEQUENCE [LARGE SCALE GENOMIC DNA]</scope>
</reference>
<evidence type="ECO:0008006" key="3">
    <source>
        <dbReference type="Google" id="ProtNLM"/>
    </source>
</evidence>
<gene>
    <name evidence="1" type="ORF">vB_PsyM_KIL4_0127</name>
</gene>
<proteinExistence type="predicted"/>
<evidence type="ECO:0000313" key="2">
    <source>
        <dbReference type="Proteomes" id="UP000229945"/>
    </source>
</evidence>